<organism evidence="1 2">
    <name type="scientific">Candidatus Carbonibacillus altaicus</name>
    <dbReference type="NCBI Taxonomy" id="2163959"/>
    <lineage>
        <taxon>Bacteria</taxon>
        <taxon>Bacillati</taxon>
        <taxon>Bacillota</taxon>
        <taxon>Bacilli</taxon>
        <taxon>Bacillales</taxon>
        <taxon>Candidatus Carbonibacillus</taxon>
    </lineage>
</organism>
<dbReference type="AlphaFoldDB" id="A0A2R6Y106"/>
<gene>
    <name evidence="1" type="ORF">BSOLF_0350</name>
</gene>
<evidence type="ECO:0000313" key="2">
    <source>
        <dbReference type="Proteomes" id="UP000244338"/>
    </source>
</evidence>
<protein>
    <submittedName>
        <fullName evidence="1">Uncharacterized protein</fullName>
    </submittedName>
</protein>
<reference evidence="2" key="1">
    <citation type="journal article" date="2018" name="Sci. Rep.">
        <title>Lignite coal burning seam in the remote Altai Mountains harbors a hydrogen-driven thermophilic microbial community.</title>
        <authorList>
            <person name="Kadnikov V.V."/>
            <person name="Mardanov A.V."/>
            <person name="Ivasenko D.A."/>
            <person name="Antsiferov D.V."/>
            <person name="Beletsky A.V."/>
            <person name="Karnachuk O.V."/>
            <person name="Ravin N.V."/>
        </authorList>
    </citation>
    <scope>NUCLEOTIDE SEQUENCE [LARGE SCALE GENOMIC DNA]</scope>
</reference>
<dbReference type="Proteomes" id="UP000244338">
    <property type="component" value="Unassembled WGS sequence"/>
</dbReference>
<comment type="caution">
    <text evidence="1">The sequence shown here is derived from an EMBL/GenBank/DDBJ whole genome shotgun (WGS) entry which is preliminary data.</text>
</comment>
<accession>A0A2R6Y106</accession>
<sequence length="167" mass="18478">MATMQDAQGQLLPVLIDPVLDSKTYAFAQSTPHLVIRHAAWGAADVDGKAALVFYGFTDDVTLEIVFPETVIVGANRNVQTWDILLSMEPNAWFLAGSDGHVAPQLLFYIEGETPDLFMSTLETFFDRLLALDLSHDASIDPATKTIRDYLLDDGRAQSCQWVPPQH</sequence>
<dbReference type="EMBL" id="PEBX01000033">
    <property type="protein sequence ID" value="PTQ56315.1"/>
    <property type="molecule type" value="Genomic_DNA"/>
</dbReference>
<proteinExistence type="predicted"/>
<evidence type="ECO:0000313" key="1">
    <source>
        <dbReference type="EMBL" id="PTQ56315.1"/>
    </source>
</evidence>
<name>A0A2R6Y106_9BACL</name>